<evidence type="ECO:0000259" key="7">
    <source>
        <dbReference type="PROSITE" id="PS50112"/>
    </source>
</evidence>
<dbReference type="InterPro" id="IPR004358">
    <property type="entry name" value="Sig_transdc_His_kin-like_C"/>
</dbReference>
<keyword evidence="4" id="KW-0808">Transferase</keyword>
<keyword evidence="3" id="KW-0597">Phosphoprotein</keyword>
<reference evidence="9" key="1">
    <citation type="journal article" date="2019" name="Int. J. Syst. Evol. Microbiol.">
        <title>The Global Catalogue of Microorganisms (GCM) 10K type strain sequencing project: providing services to taxonomists for standard genome sequencing and annotation.</title>
        <authorList>
            <consortium name="The Broad Institute Genomics Platform"/>
            <consortium name="The Broad Institute Genome Sequencing Center for Infectious Disease"/>
            <person name="Wu L."/>
            <person name="Ma J."/>
        </authorList>
    </citation>
    <scope>NUCLEOTIDE SEQUENCE [LARGE SCALE GENOMIC DNA]</scope>
    <source>
        <strain evidence="9">KCTC 22437</strain>
    </source>
</reference>
<sequence>MTVLKDTPNEHFDLGLFFDLSADLLCIAGYDGYFRKINPAVSGLLGYSAEELFSRPIADFIHPDDKLNTAVNRENLTESGIPLLNFENRYLTKAGEVVWLSWTSMPVDSEQVVYAIAKNITHKKKQEADRNRLIKNLTEINSDLKKLNYTTSHDLRAPVANLLAVFDLLDNSKNKENEMEQFIGHLRAATNNLKTTLDRYVDALVEKTTPTITLHELDIQLVLKNVLQSLQSLISGSRTNIEIDFAAFNHIRFNENHLESVFLNLITNAIKYAKPGEAPQISISTQLVGGVKQLKFADKGIGFDLEKVKDKLFGLHQKFHNNKDGKGIGLYLIYNHISSQGGSIDVKSKVNEGTEFTISFNPMSGTEH</sequence>
<keyword evidence="8" id="KW-0067">ATP-binding</keyword>
<evidence type="ECO:0000256" key="2">
    <source>
        <dbReference type="ARBA" id="ARBA00012438"/>
    </source>
</evidence>
<evidence type="ECO:0000259" key="6">
    <source>
        <dbReference type="PROSITE" id="PS50109"/>
    </source>
</evidence>
<dbReference type="InterPro" id="IPR052162">
    <property type="entry name" value="Sensor_kinase/Photoreceptor"/>
</dbReference>
<dbReference type="Pfam" id="PF02518">
    <property type="entry name" value="HATPase_c"/>
    <property type="match status" value="1"/>
</dbReference>
<protein>
    <recommendedName>
        <fullName evidence="2">histidine kinase</fullName>
        <ecNumber evidence="2">2.7.13.3</ecNumber>
    </recommendedName>
</protein>
<gene>
    <name evidence="8" type="ORF">ACFS5N_09850</name>
</gene>
<dbReference type="Gene3D" id="3.30.565.10">
    <property type="entry name" value="Histidine kinase-like ATPase, C-terminal domain"/>
    <property type="match status" value="1"/>
</dbReference>
<dbReference type="InterPro" id="IPR035965">
    <property type="entry name" value="PAS-like_dom_sf"/>
</dbReference>
<accession>A0ABW5YBW6</accession>
<comment type="caution">
    <text evidence="8">The sequence shown here is derived from an EMBL/GenBank/DDBJ whole genome shotgun (WGS) entry which is preliminary data.</text>
</comment>
<dbReference type="Pfam" id="PF08447">
    <property type="entry name" value="PAS_3"/>
    <property type="match status" value="1"/>
</dbReference>
<dbReference type="EMBL" id="JBHUPD010000002">
    <property type="protein sequence ID" value="MFD2872771.1"/>
    <property type="molecule type" value="Genomic_DNA"/>
</dbReference>
<name>A0ABW5YBW6_9SPHI</name>
<proteinExistence type="predicted"/>
<dbReference type="SUPFAM" id="SSF55785">
    <property type="entry name" value="PYP-like sensor domain (PAS domain)"/>
    <property type="match status" value="1"/>
</dbReference>
<organism evidence="8 9">
    <name type="scientific">Mucilaginibacter ximonensis</name>
    <dbReference type="NCBI Taxonomy" id="538021"/>
    <lineage>
        <taxon>Bacteria</taxon>
        <taxon>Pseudomonadati</taxon>
        <taxon>Bacteroidota</taxon>
        <taxon>Sphingobacteriia</taxon>
        <taxon>Sphingobacteriales</taxon>
        <taxon>Sphingobacteriaceae</taxon>
        <taxon>Mucilaginibacter</taxon>
    </lineage>
</organism>
<dbReference type="InterPro" id="IPR000014">
    <property type="entry name" value="PAS"/>
</dbReference>
<dbReference type="PROSITE" id="PS50112">
    <property type="entry name" value="PAS"/>
    <property type="match status" value="1"/>
</dbReference>
<dbReference type="SMART" id="SM00091">
    <property type="entry name" value="PAS"/>
    <property type="match status" value="1"/>
</dbReference>
<dbReference type="SUPFAM" id="SSF47384">
    <property type="entry name" value="Homodimeric domain of signal transducing histidine kinase"/>
    <property type="match status" value="1"/>
</dbReference>
<dbReference type="PANTHER" id="PTHR43304:SF1">
    <property type="entry name" value="PAC DOMAIN-CONTAINING PROTEIN"/>
    <property type="match status" value="1"/>
</dbReference>
<evidence type="ECO:0000256" key="5">
    <source>
        <dbReference type="ARBA" id="ARBA00022777"/>
    </source>
</evidence>
<dbReference type="Gene3D" id="3.30.450.20">
    <property type="entry name" value="PAS domain"/>
    <property type="match status" value="1"/>
</dbReference>
<dbReference type="GO" id="GO:0005524">
    <property type="term" value="F:ATP binding"/>
    <property type="evidence" value="ECO:0007669"/>
    <property type="project" value="UniProtKB-KW"/>
</dbReference>
<dbReference type="PANTHER" id="PTHR43304">
    <property type="entry name" value="PHYTOCHROME-LIKE PROTEIN CPH1"/>
    <property type="match status" value="1"/>
</dbReference>
<dbReference type="InterPro" id="IPR005467">
    <property type="entry name" value="His_kinase_dom"/>
</dbReference>
<evidence type="ECO:0000256" key="3">
    <source>
        <dbReference type="ARBA" id="ARBA00022553"/>
    </source>
</evidence>
<dbReference type="InterPro" id="IPR003594">
    <property type="entry name" value="HATPase_dom"/>
</dbReference>
<dbReference type="InterPro" id="IPR013655">
    <property type="entry name" value="PAS_fold_3"/>
</dbReference>
<evidence type="ECO:0000256" key="4">
    <source>
        <dbReference type="ARBA" id="ARBA00022679"/>
    </source>
</evidence>
<evidence type="ECO:0000313" key="8">
    <source>
        <dbReference type="EMBL" id="MFD2872771.1"/>
    </source>
</evidence>
<keyword evidence="8" id="KW-0547">Nucleotide-binding</keyword>
<feature type="domain" description="PAS" evidence="7">
    <location>
        <begin position="31"/>
        <end position="66"/>
    </location>
</feature>
<evidence type="ECO:0000256" key="1">
    <source>
        <dbReference type="ARBA" id="ARBA00000085"/>
    </source>
</evidence>
<dbReference type="RefSeq" id="WP_377184826.1">
    <property type="nucleotide sequence ID" value="NZ_JBHUPD010000002.1"/>
</dbReference>
<dbReference type="Proteomes" id="UP001597557">
    <property type="component" value="Unassembled WGS sequence"/>
</dbReference>
<dbReference type="NCBIfam" id="TIGR00229">
    <property type="entry name" value="sensory_box"/>
    <property type="match status" value="1"/>
</dbReference>
<dbReference type="PRINTS" id="PR00344">
    <property type="entry name" value="BCTRLSENSOR"/>
</dbReference>
<dbReference type="PROSITE" id="PS50109">
    <property type="entry name" value="HIS_KIN"/>
    <property type="match status" value="1"/>
</dbReference>
<evidence type="ECO:0000313" key="9">
    <source>
        <dbReference type="Proteomes" id="UP001597557"/>
    </source>
</evidence>
<comment type="catalytic activity">
    <reaction evidence="1">
        <text>ATP + protein L-histidine = ADP + protein N-phospho-L-histidine.</text>
        <dbReference type="EC" id="2.7.13.3"/>
    </reaction>
</comment>
<dbReference type="Gene3D" id="1.10.287.130">
    <property type="match status" value="1"/>
</dbReference>
<dbReference type="CDD" id="cd00130">
    <property type="entry name" value="PAS"/>
    <property type="match status" value="1"/>
</dbReference>
<keyword evidence="9" id="KW-1185">Reference proteome</keyword>
<dbReference type="EC" id="2.7.13.3" evidence="2"/>
<dbReference type="SUPFAM" id="SSF55874">
    <property type="entry name" value="ATPase domain of HSP90 chaperone/DNA topoisomerase II/histidine kinase"/>
    <property type="match status" value="1"/>
</dbReference>
<feature type="domain" description="Histidine kinase" evidence="6">
    <location>
        <begin position="150"/>
        <end position="364"/>
    </location>
</feature>
<dbReference type="InterPro" id="IPR036890">
    <property type="entry name" value="HATPase_C_sf"/>
</dbReference>
<keyword evidence="5" id="KW-0418">Kinase</keyword>
<dbReference type="InterPro" id="IPR036097">
    <property type="entry name" value="HisK_dim/P_sf"/>
</dbReference>
<dbReference type="SMART" id="SM00387">
    <property type="entry name" value="HATPase_c"/>
    <property type="match status" value="1"/>
</dbReference>